<reference evidence="2 3" key="1">
    <citation type="submission" date="2020-04" db="EMBL/GenBank/DDBJ databases">
        <authorList>
            <person name="Klaysubun C."/>
            <person name="Duangmal K."/>
            <person name="Lipun K."/>
        </authorList>
    </citation>
    <scope>NUCLEOTIDE SEQUENCE [LARGE SCALE GENOMIC DNA]</scope>
    <source>
        <strain evidence="2 3">K10HN5</strain>
    </source>
</reference>
<dbReference type="Pfam" id="PF19684">
    <property type="entry name" value="DUF6186"/>
    <property type="match status" value="1"/>
</dbReference>
<dbReference type="RefSeq" id="WP_169385655.1">
    <property type="nucleotide sequence ID" value="NZ_JAAXLA010000126.1"/>
</dbReference>
<keyword evidence="3" id="KW-1185">Reference proteome</keyword>
<evidence type="ECO:0000313" key="3">
    <source>
        <dbReference type="Proteomes" id="UP000820669"/>
    </source>
</evidence>
<keyword evidence="1" id="KW-0472">Membrane</keyword>
<dbReference type="EMBL" id="JAAXLA010000126">
    <property type="protein sequence ID" value="NMI02153.1"/>
    <property type="molecule type" value="Genomic_DNA"/>
</dbReference>
<gene>
    <name evidence="2" type="ORF">HF526_33400</name>
</gene>
<dbReference type="InterPro" id="IPR046177">
    <property type="entry name" value="DUF6186"/>
</dbReference>
<feature type="transmembrane region" description="Helical" evidence="1">
    <location>
        <begin position="48"/>
        <end position="66"/>
    </location>
</feature>
<evidence type="ECO:0000256" key="1">
    <source>
        <dbReference type="SAM" id="Phobius"/>
    </source>
</evidence>
<comment type="caution">
    <text evidence="2">The sequence shown here is derived from an EMBL/GenBank/DDBJ whole genome shotgun (WGS) entry which is preliminary data.</text>
</comment>
<keyword evidence="1" id="KW-1133">Transmembrane helix</keyword>
<evidence type="ECO:0000313" key="2">
    <source>
        <dbReference type="EMBL" id="NMI02153.1"/>
    </source>
</evidence>
<sequence>MTPYTVIVAGFAVLSAVLFAVDLAARRWPGPRLRPLGEALHAALAHPPVRWLAMVAWLWTGFHFLAR</sequence>
<keyword evidence="1" id="KW-0812">Transmembrane</keyword>
<proteinExistence type="predicted"/>
<protein>
    <recommendedName>
        <fullName evidence="4">Metallophosphoesterase</fullName>
    </recommendedName>
</protein>
<dbReference type="Proteomes" id="UP000820669">
    <property type="component" value="Unassembled WGS sequence"/>
</dbReference>
<evidence type="ECO:0008006" key="4">
    <source>
        <dbReference type="Google" id="ProtNLM"/>
    </source>
</evidence>
<name>A0ABX1SMS0_9PSEU</name>
<accession>A0ABX1SMS0</accession>
<organism evidence="2 3">
    <name type="scientific">Pseudonocardia acidicola</name>
    <dbReference type="NCBI Taxonomy" id="2724939"/>
    <lineage>
        <taxon>Bacteria</taxon>
        <taxon>Bacillati</taxon>
        <taxon>Actinomycetota</taxon>
        <taxon>Actinomycetes</taxon>
        <taxon>Pseudonocardiales</taxon>
        <taxon>Pseudonocardiaceae</taxon>
        <taxon>Pseudonocardia</taxon>
    </lineage>
</organism>